<dbReference type="SUPFAM" id="SSF57850">
    <property type="entry name" value="RING/U-box"/>
    <property type="match status" value="2"/>
</dbReference>
<evidence type="ECO:0000256" key="4">
    <source>
        <dbReference type="PROSITE-ProRule" id="PRU00175"/>
    </source>
</evidence>
<dbReference type="SMART" id="SM00184">
    <property type="entry name" value="RING"/>
    <property type="match status" value="2"/>
</dbReference>
<dbReference type="Proteomes" id="UP000504634">
    <property type="component" value="Unplaced"/>
</dbReference>
<reference evidence="8" key="1">
    <citation type="submission" date="2025-08" db="UniProtKB">
        <authorList>
            <consortium name="RefSeq"/>
        </authorList>
    </citation>
    <scope>IDENTIFICATION</scope>
    <source>
        <strain evidence="8">11010-0011.00</strain>
        <tissue evidence="8">Whole body</tissue>
    </source>
</reference>
<dbReference type="RefSeq" id="XP_030373849.1">
    <property type="nucleotide sequence ID" value="XM_030517989.1"/>
</dbReference>
<organism evidence="7 8">
    <name type="scientific">Drosophila lebanonensis</name>
    <name type="common">Fruit fly</name>
    <name type="synonym">Scaptodrosophila lebanonensis</name>
    <dbReference type="NCBI Taxonomy" id="7225"/>
    <lineage>
        <taxon>Eukaryota</taxon>
        <taxon>Metazoa</taxon>
        <taxon>Ecdysozoa</taxon>
        <taxon>Arthropoda</taxon>
        <taxon>Hexapoda</taxon>
        <taxon>Insecta</taxon>
        <taxon>Pterygota</taxon>
        <taxon>Neoptera</taxon>
        <taxon>Endopterygota</taxon>
        <taxon>Diptera</taxon>
        <taxon>Brachycera</taxon>
        <taxon>Muscomorpha</taxon>
        <taxon>Ephydroidea</taxon>
        <taxon>Drosophilidae</taxon>
        <taxon>Scaptodrosophila</taxon>
    </lineage>
</organism>
<sequence>MVYVQVLMGLAAVLLGAGLAIYLSTPNRAPPHQHPRRRRDDDDDDTTPFGSSVRELGVRAQRTRPTRVGDTCCICLNTLDATMHVMNCKHALHLDCFSVLKHARNTCPICFARVVRHSQPGDQCTICLTAMSNDDMQYMNCEHAIHKKCLLEYKEKMQSNTCPLCRANI</sequence>
<dbReference type="Gene3D" id="3.30.40.10">
    <property type="entry name" value="Zinc/RING finger domain, C3HC4 (zinc finger)"/>
    <property type="match status" value="2"/>
</dbReference>
<evidence type="ECO:0000256" key="5">
    <source>
        <dbReference type="SAM" id="MobiDB-lite"/>
    </source>
</evidence>
<keyword evidence="7" id="KW-1185">Reference proteome</keyword>
<dbReference type="PROSITE" id="PS50089">
    <property type="entry name" value="ZF_RING_2"/>
    <property type="match status" value="2"/>
</dbReference>
<evidence type="ECO:0000313" key="8">
    <source>
        <dbReference type="RefSeq" id="XP_030373849.1"/>
    </source>
</evidence>
<dbReference type="PANTHER" id="PTHR45969:SF69">
    <property type="entry name" value="FINGER DOMAIN PROTEIN, PUTATIVE (AFU_ORTHOLOGUE AFUA_3G12190)-RELATED"/>
    <property type="match status" value="1"/>
</dbReference>
<keyword evidence="1" id="KW-0479">Metal-binding</keyword>
<accession>A0A6J2TCX8</accession>
<dbReference type="GO" id="GO:0016567">
    <property type="term" value="P:protein ubiquitination"/>
    <property type="evidence" value="ECO:0007669"/>
    <property type="project" value="TreeGrafter"/>
</dbReference>
<dbReference type="Pfam" id="PF13639">
    <property type="entry name" value="zf-RING_2"/>
    <property type="match status" value="2"/>
</dbReference>
<keyword evidence="3" id="KW-0862">Zinc</keyword>
<evidence type="ECO:0000313" key="7">
    <source>
        <dbReference type="Proteomes" id="UP000504634"/>
    </source>
</evidence>
<feature type="domain" description="RING-type" evidence="6">
    <location>
        <begin position="72"/>
        <end position="110"/>
    </location>
</feature>
<dbReference type="GO" id="GO:0061630">
    <property type="term" value="F:ubiquitin protein ligase activity"/>
    <property type="evidence" value="ECO:0007669"/>
    <property type="project" value="TreeGrafter"/>
</dbReference>
<dbReference type="OrthoDB" id="8062037at2759"/>
<dbReference type="GO" id="GO:0008270">
    <property type="term" value="F:zinc ion binding"/>
    <property type="evidence" value="ECO:0007669"/>
    <property type="project" value="UniProtKB-KW"/>
</dbReference>
<protein>
    <submittedName>
        <fullName evidence="8">RING-H2 finger protein ATL32</fullName>
    </submittedName>
</protein>
<proteinExistence type="predicted"/>
<dbReference type="PANTHER" id="PTHR45969">
    <property type="entry name" value="RING ZINC FINGER PROTEIN-RELATED"/>
    <property type="match status" value="1"/>
</dbReference>
<dbReference type="InterPro" id="IPR001841">
    <property type="entry name" value="Znf_RING"/>
</dbReference>
<name>A0A6J2TCX8_DROLE</name>
<feature type="region of interest" description="Disordered" evidence="5">
    <location>
        <begin position="26"/>
        <end position="61"/>
    </location>
</feature>
<evidence type="ECO:0000259" key="6">
    <source>
        <dbReference type="PROSITE" id="PS50089"/>
    </source>
</evidence>
<dbReference type="GeneID" id="115623589"/>
<gene>
    <name evidence="8" type="primary">LOC115623589</name>
</gene>
<evidence type="ECO:0000256" key="1">
    <source>
        <dbReference type="ARBA" id="ARBA00022723"/>
    </source>
</evidence>
<evidence type="ECO:0000256" key="2">
    <source>
        <dbReference type="ARBA" id="ARBA00022771"/>
    </source>
</evidence>
<evidence type="ECO:0000256" key="3">
    <source>
        <dbReference type="ARBA" id="ARBA00022833"/>
    </source>
</evidence>
<keyword evidence="2 4" id="KW-0863">Zinc-finger</keyword>
<feature type="domain" description="RING-type" evidence="6">
    <location>
        <begin position="124"/>
        <end position="166"/>
    </location>
</feature>
<dbReference type="InterPro" id="IPR013083">
    <property type="entry name" value="Znf_RING/FYVE/PHD"/>
</dbReference>
<dbReference type="AlphaFoldDB" id="A0A6J2TCX8"/>